<dbReference type="InterPro" id="IPR007267">
    <property type="entry name" value="GtrA_DPMS_TM"/>
</dbReference>
<evidence type="ECO:0000256" key="1">
    <source>
        <dbReference type="ARBA" id="ARBA00004141"/>
    </source>
</evidence>
<dbReference type="PANTHER" id="PTHR38459:SF5">
    <property type="entry name" value="CELL WALL TEICHOIC ACID GLYCOSYLATION PROTEIN GTCA"/>
    <property type="match status" value="1"/>
</dbReference>
<gene>
    <name evidence="8" type="ORF">QUW44_01760</name>
</gene>
<dbReference type="Proteomes" id="UP001529343">
    <property type="component" value="Unassembled WGS sequence"/>
</dbReference>
<feature type="transmembrane region" description="Helical" evidence="6">
    <location>
        <begin position="41"/>
        <end position="61"/>
    </location>
</feature>
<dbReference type="EMBL" id="JAUDDW010000003">
    <property type="protein sequence ID" value="MDM8265897.1"/>
    <property type="molecule type" value="Genomic_DNA"/>
</dbReference>
<comment type="caution">
    <text evidence="8">The sequence shown here is derived from an EMBL/GenBank/DDBJ whole genome shotgun (WGS) entry which is preliminary data.</text>
</comment>
<dbReference type="RefSeq" id="WP_289585728.1">
    <property type="nucleotide sequence ID" value="NZ_JAUDDW010000003.1"/>
</dbReference>
<evidence type="ECO:0000256" key="3">
    <source>
        <dbReference type="ARBA" id="ARBA00022692"/>
    </source>
</evidence>
<name>A0ABT7UWH6_9LACO</name>
<comment type="subcellular location">
    <subcellularLocation>
        <location evidence="1">Membrane</location>
        <topology evidence="1">Multi-pass membrane protein</topology>
    </subcellularLocation>
</comment>
<organism evidence="8 9">
    <name type="scientific">Limosilactobacillus pontis</name>
    <dbReference type="NCBI Taxonomy" id="35787"/>
    <lineage>
        <taxon>Bacteria</taxon>
        <taxon>Bacillati</taxon>
        <taxon>Bacillota</taxon>
        <taxon>Bacilli</taxon>
        <taxon>Lactobacillales</taxon>
        <taxon>Lactobacillaceae</taxon>
        <taxon>Limosilactobacillus</taxon>
    </lineage>
</organism>
<keyword evidence="4 6" id="KW-1133">Transmembrane helix</keyword>
<reference evidence="9" key="1">
    <citation type="submission" date="2023-06" db="EMBL/GenBank/DDBJ databases">
        <title>Identification and characterization of horizontal gene transfer across gut microbiota members of farm animals based on homology search.</title>
        <authorList>
            <person name="Zeman M."/>
            <person name="Kubasova T."/>
            <person name="Jahodarova E."/>
            <person name="Nykrynova M."/>
            <person name="Rychlik I."/>
        </authorList>
    </citation>
    <scope>NUCLEOTIDE SEQUENCE [LARGE SCALE GENOMIC DNA]</scope>
    <source>
        <strain evidence="9">161_Gplus</strain>
    </source>
</reference>
<evidence type="ECO:0000313" key="9">
    <source>
        <dbReference type="Proteomes" id="UP001529343"/>
    </source>
</evidence>
<evidence type="ECO:0000256" key="5">
    <source>
        <dbReference type="ARBA" id="ARBA00023136"/>
    </source>
</evidence>
<evidence type="ECO:0000259" key="7">
    <source>
        <dbReference type="Pfam" id="PF04138"/>
    </source>
</evidence>
<sequence>MSKLVDLFNKYRSIIAYLFWGVVTTVVNIGVFQFLSSGAHWNYQLANVIAWFLSVLVAYFTNKVWVFGSHYSTVKAFVKEFFWFYFYRGLTLIMDVIIMYVGISLLKFDSPIQQLVVKIIDNVVVVITNYIFSKWLIFHDNRDIVDRSADKK</sequence>
<accession>A0ABT7UWH6</accession>
<feature type="domain" description="GtrA/DPMS transmembrane" evidence="7">
    <location>
        <begin position="17"/>
        <end position="138"/>
    </location>
</feature>
<evidence type="ECO:0000313" key="8">
    <source>
        <dbReference type="EMBL" id="MDM8265897.1"/>
    </source>
</evidence>
<feature type="transmembrane region" description="Helical" evidence="6">
    <location>
        <begin position="82"/>
        <end position="103"/>
    </location>
</feature>
<keyword evidence="9" id="KW-1185">Reference proteome</keyword>
<reference evidence="8 9" key="2">
    <citation type="submission" date="2023-06" db="EMBL/GenBank/DDBJ databases">
        <authorList>
            <person name="Zeman M."/>
            <person name="Kubasova T."/>
            <person name="Jahodarova E."/>
            <person name="Nykrynova M."/>
            <person name="Rychlik I."/>
        </authorList>
    </citation>
    <scope>NUCLEOTIDE SEQUENCE [LARGE SCALE GENOMIC DNA]</scope>
    <source>
        <strain evidence="8 9">161_Gplus</strain>
    </source>
</reference>
<feature type="transmembrane region" description="Helical" evidence="6">
    <location>
        <begin position="14"/>
        <end position="35"/>
    </location>
</feature>
<keyword evidence="5 6" id="KW-0472">Membrane</keyword>
<dbReference type="Pfam" id="PF04138">
    <property type="entry name" value="GtrA_DPMS_TM"/>
    <property type="match status" value="1"/>
</dbReference>
<evidence type="ECO:0000256" key="2">
    <source>
        <dbReference type="ARBA" id="ARBA00009399"/>
    </source>
</evidence>
<dbReference type="PANTHER" id="PTHR38459">
    <property type="entry name" value="PROPHAGE BACTOPRENOL-LINKED GLUCOSE TRANSLOCASE HOMOLOG"/>
    <property type="match status" value="1"/>
</dbReference>
<feature type="transmembrane region" description="Helical" evidence="6">
    <location>
        <begin position="115"/>
        <end position="132"/>
    </location>
</feature>
<evidence type="ECO:0000256" key="6">
    <source>
        <dbReference type="SAM" id="Phobius"/>
    </source>
</evidence>
<dbReference type="InterPro" id="IPR051401">
    <property type="entry name" value="GtrA_CellWall_Glycosyl"/>
</dbReference>
<protein>
    <submittedName>
        <fullName evidence="8">GtrA family protein</fullName>
    </submittedName>
</protein>
<proteinExistence type="inferred from homology"/>
<comment type="similarity">
    <text evidence="2">Belongs to the GtrA family.</text>
</comment>
<evidence type="ECO:0000256" key="4">
    <source>
        <dbReference type="ARBA" id="ARBA00022989"/>
    </source>
</evidence>
<keyword evidence="3 6" id="KW-0812">Transmembrane</keyword>